<protein>
    <recommendedName>
        <fullName evidence="6">F-box domain-containing protein</fullName>
    </recommendedName>
</protein>
<feature type="region of interest" description="Disordered" evidence="1">
    <location>
        <begin position="1"/>
        <end position="22"/>
    </location>
</feature>
<organism evidence="4 5">
    <name type="scientific">Thalictrum thalictroides</name>
    <name type="common">Rue-anemone</name>
    <name type="synonym">Anemone thalictroides</name>
    <dbReference type="NCBI Taxonomy" id="46969"/>
    <lineage>
        <taxon>Eukaryota</taxon>
        <taxon>Viridiplantae</taxon>
        <taxon>Streptophyta</taxon>
        <taxon>Embryophyta</taxon>
        <taxon>Tracheophyta</taxon>
        <taxon>Spermatophyta</taxon>
        <taxon>Magnoliopsida</taxon>
        <taxon>Ranunculales</taxon>
        <taxon>Ranunculaceae</taxon>
        <taxon>Thalictroideae</taxon>
        <taxon>Thalictrum</taxon>
    </lineage>
</organism>
<dbReference type="OrthoDB" id="674184at2759"/>
<feature type="domain" description="F-box" evidence="2">
    <location>
        <begin position="76"/>
        <end position="110"/>
    </location>
</feature>
<gene>
    <name evidence="4" type="ORF">FRX31_007250</name>
</gene>
<dbReference type="AlphaFoldDB" id="A0A7J6X247"/>
<dbReference type="PANTHER" id="PTHR35546">
    <property type="entry name" value="F-BOX PROTEIN INTERACTION DOMAIN PROTEIN-RELATED"/>
    <property type="match status" value="1"/>
</dbReference>
<dbReference type="InterPro" id="IPR036047">
    <property type="entry name" value="F-box-like_dom_sf"/>
</dbReference>
<dbReference type="Pfam" id="PF24750">
    <property type="entry name" value="b-prop_At3g26010-like"/>
    <property type="match status" value="1"/>
</dbReference>
<evidence type="ECO:0008006" key="6">
    <source>
        <dbReference type="Google" id="ProtNLM"/>
    </source>
</evidence>
<dbReference type="Pfam" id="PF00646">
    <property type="entry name" value="F-box"/>
    <property type="match status" value="1"/>
</dbReference>
<name>A0A7J6X247_THATH</name>
<reference evidence="4 5" key="1">
    <citation type="submission" date="2020-06" db="EMBL/GenBank/DDBJ databases">
        <title>Transcriptomic and genomic resources for Thalictrum thalictroides and T. hernandezii: Facilitating candidate gene discovery in an emerging model plant lineage.</title>
        <authorList>
            <person name="Arias T."/>
            <person name="Riano-Pachon D.M."/>
            <person name="Di Stilio V.S."/>
        </authorList>
    </citation>
    <scope>NUCLEOTIDE SEQUENCE [LARGE SCALE GENOMIC DNA]</scope>
    <source>
        <strain evidence="5">cv. WT478/WT964</strain>
        <tissue evidence="4">Leaves</tissue>
    </source>
</reference>
<evidence type="ECO:0000313" key="5">
    <source>
        <dbReference type="Proteomes" id="UP000554482"/>
    </source>
</evidence>
<dbReference type="SUPFAM" id="SSF81383">
    <property type="entry name" value="F-box domain"/>
    <property type="match status" value="1"/>
</dbReference>
<dbReference type="EMBL" id="JABWDY010007177">
    <property type="protein sequence ID" value="KAF5203157.1"/>
    <property type="molecule type" value="Genomic_DNA"/>
</dbReference>
<dbReference type="InterPro" id="IPR001810">
    <property type="entry name" value="F-box_dom"/>
</dbReference>
<dbReference type="InterPro" id="IPR056592">
    <property type="entry name" value="Beta-prop_At3g26010-like"/>
</dbReference>
<evidence type="ECO:0000259" key="3">
    <source>
        <dbReference type="Pfam" id="PF24750"/>
    </source>
</evidence>
<comment type="caution">
    <text evidence="4">The sequence shown here is derived from an EMBL/GenBank/DDBJ whole genome shotgun (WGS) entry which is preliminary data.</text>
</comment>
<dbReference type="PANTHER" id="PTHR35546:SF25">
    <property type="entry name" value="F-BOX DOMAIN-CONTAINING PROTEIN"/>
    <property type="match status" value="1"/>
</dbReference>
<feature type="domain" description="F-box protein At3g26010-like beta-propeller" evidence="3">
    <location>
        <begin position="193"/>
        <end position="251"/>
    </location>
</feature>
<evidence type="ECO:0000313" key="4">
    <source>
        <dbReference type="EMBL" id="KAF5203157.1"/>
    </source>
</evidence>
<keyword evidence="5" id="KW-1185">Reference proteome</keyword>
<evidence type="ECO:0000256" key="1">
    <source>
        <dbReference type="SAM" id="MobiDB-lite"/>
    </source>
</evidence>
<proteinExistence type="predicted"/>
<evidence type="ECO:0000259" key="2">
    <source>
        <dbReference type="Pfam" id="PF00646"/>
    </source>
</evidence>
<accession>A0A7J6X247</accession>
<sequence>MRSNSFEAVEQERKMHTAASSPLFSETLAQDFEDESSKRKWSREAHWDKKMRLVNRDEDEDAQENDSNNNKIVIHEDVIEEIFLRLPLKSLHRCKSLSKTSGCLISSASFLPRYLVTRRIKMSSLMLGFFYQPFVFSGEDTTRPQIKFIPCSSVAEKLMMNEVDHQNACGVLPFDESLSFLLLAETNNNVEYDDIMKGVYIDASSNGFLLCRREPEFGLCYFHYYICNPVTKQWVSLPRPPNNTELRTGIVLKDMIHL</sequence>
<dbReference type="Proteomes" id="UP000554482">
    <property type="component" value="Unassembled WGS sequence"/>
</dbReference>
<dbReference type="InterPro" id="IPR055290">
    <property type="entry name" value="At3g26010-like"/>
</dbReference>